<gene>
    <name evidence="5" type="ordered locus">Desal_0359</name>
</gene>
<evidence type="ECO:0000259" key="4">
    <source>
        <dbReference type="PROSITE" id="PS50949"/>
    </source>
</evidence>
<keyword evidence="2" id="KW-0238">DNA-binding</keyword>
<evidence type="ECO:0000256" key="3">
    <source>
        <dbReference type="ARBA" id="ARBA00023163"/>
    </source>
</evidence>
<dbReference type="HOGENOM" id="CLU_017584_9_3_7"/>
<proteinExistence type="predicted"/>
<dbReference type="InterPro" id="IPR036388">
    <property type="entry name" value="WH-like_DNA-bd_sf"/>
</dbReference>
<evidence type="ECO:0000256" key="2">
    <source>
        <dbReference type="ARBA" id="ARBA00023125"/>
    </source>
</evidence>
<dbReference type="SUPFAM" id="SSF46785">
    <property type="entry name" value="Winged helix' DNA-binding domain"/>
    <property type="match status" value="1"/>
</dbReference>
<dbReference type="InterPro" id="IPR036390">
    <property type="entry name" value="WH_DNA-bd_sf"/>
</dbReference>
<dbReference type="PROSITE" id="PS50949">
    <property type="entry name" value="HTH_GNTR"/>
    <property type="match status" value="1"/>
</dbReference>
<keyword evidence="3" id="KW-0804">Transcription</keyword>
<reference evidence="5 6" key="1">
    <citation type="submission" date="2009-06" db="EMBL/GenBank/DDBJ databases">
        <title>Complete sequence of Desulfovibrio salexigens DSM 2638.</title>
        <authorList>
            <consortium name="US DOE Joint Genome Institute"/>
            <person name="Lucas S."/>
            <person name="Copeland A."/>
            <person name="Lapidus A."/>
            <person name="Glavina del Rio T."/>
            <person name="Tice H."/>
            <person name="Bruce D."/>
            <person name="Goodwin L."/>
            <person name="Pitluck S."/>
            <person name="Munk A.C."/>
            <person name="Brettin T."/>
            <person name="Detter J.C."/>
            <person name="Han C."/>
            <person name="Tapia R."/>
            <person name="Larimer F."/>
            <person name="Land M."/>
            <person name="Hauser L."/>
            <person name="Kyrpides N."/>
            <person name="Anderson I."/>
            <person name="Wall J.D."/>
            <person name="Arkin A.P."/>
            <person name="Dehal P."/>
            <person name="Chivian D."/>
            <person name="Giles B."/>
            <person name="Hazen T.C."/>
        </authorList>
    </citation>
    <scope>NUCLEOTIDE SEQUENCE [LARGE SCALE GENOMIC DNA]</scope>
    <source>
        <strain evidence="6">ATCC 14822 / DSM 2638 / NCIMB 8403 / VKM B-1763</strain>
    </source>
</reference>
<dbReference type="STRING" id="526222.Desal_0359"/>
<evidence type="ECO:0000256" key="1">
    <source>
        <dbReference type="ARBA" id="ARBA00023015"/>
    </source>
</evidence>
<accession>C6BWI2</accession>
<dbReference type="InterPro" id="IPR011711">
    <property type="entry name" value="GntR_C"/>
</dbReference>
<dbReference type="Gene3D" id="1.10.10.10">
    <property type="entry name" value="Winged helix-like DNA-binding domain superfamily/Winged helix DNA-binding domain"/>
    <property type="match status" value="1"/>
</dbReference>
<evidence type="ECO:0000313" key="5">
    <source>
        <dbReference type="EMBL" id="ACS78426.1"/>
    </source>
</evidence>
<dbReference type="InterPro" id="IPR008920">
    <property type="entry name" value="TF_FadR/GntR_C"/>
</dbReference>
<dbReference type="PRINTS" id="PR00035">
    <property type="entry name" value="HTHGNTR"/>
</dbReference>
<feature type="domain" description="HTH gntR-type" evidence="4">
    <location>
        <begin position="3"/>
        <end position="71"/>
    </location>
</feature>
<dbReference type="KEGG" id="dsa:Desal_0359"/>
<keyword evidence="6" id="KW-1185">Reference proteome</keyword>
<dbReference type="GO" id="GO:0003677">
    <property type="term" value="F:DNA binding"/>
    <property type="evidence" value="ECO:0007669"/>
    <property type="project" value="UniProtKB-KW"/>
</dbReference>
<organism evidence="5 6">
    <name type="scientific">Maridesulfovibrio salexigens (strain ATCC 14822 / DSM 2638 / NCIMB 8403 / VKM B-1763)</name>
    <name type="common">Desulfovibrio salexigens</name>
    <dbReference type="NCBI Taxonomy" id="526222"/>
    <lineage>
        <taxon>Bacteria</taxon>
        <taxon>Pseudomonadati</taxon>
        <taxon>Thermodesulfobacteriota</taxon>
        <taxon>Desulfovibrionia</taxon>
        <taxon>Desulfovibrionales</taxon>
        <taxon>Desulfovibrionaceae</taxon>
        <taxon>Maridesulfovibrio</taxon>
    </lineage>
</organism>
<dbReference type="SMART" id="SM00345">
    <property type="entry name" value="HTH_GNTR"/>
    <property type="match status" value="1"/>
</dbReference>
<dbReference type="Proteomes" id="UP000002601">
    <property type="component" value="Chromosome"/>
</dbReference>
<dbReference type="Gene3D" id="1.20.120.530">
    <property type="entry name" value="GntR ligand-binding domain-like"/>
    <property type="match status" value="1"/>
</dbReference>
<dbReference type="CDD" id="cd07377">
    <property type="entry name" value="WHTH_GntR"/>
    <property type="match status" value="1"/>
</dbReference>
<protein>
    <submittedName>
        <fullName evidence="5">Regulatory protein GntR HTH</fullName>
    </submittedName>
</protein>
<sequence length="225" mass="25366">MASTQRPILCQKITAMLQGKSFSIGDRLPGERRLAEMFKTSRNTVREALCNLESMGYLEIREKSGCYLKNKEGCISWEMLRKRKSIEASRQLVETLYLVVPGLVRTETLRLSPADITELETATSRLGEAIVNFDLSMISRVYISFFRSLAEVSNNGYLILLLKELELAAKNLEHAGTGLSEVQIDSLFAYHVELFNALKTGQPEQAEKLAKYCLQTFSQMVLPDS</sequence>
<keyword evidence="1" id="KW-0805">Transcription regulation</keyword>
<dbReference type="eggNOG" id="COG2186">
    <property type="taxonomic scope" value="Bacteria"/>
</dbReference>
<name>C6BWI2_MARSD</name>
<dbReference type="GO" id="GO:0003700">
    <property type="term" value="F:DNA-binding transcription factor activity"/>
    <property type="evidence" value="ECO:0007669"/>
    <property type="project" value="InterPro"/>
</dbReference>
<dbReference type="PANTHER" id="PTHR43537">
    <property type="entry name" value="TRANSCRIPTIONAL REGULATOR, GNTR FAMILY"/>
    <property type="match status" value="1"/>
</dbReference>
<dbReference type="Pfam" id="PF00392">
    <property type="entry name" value="GntR"/>
    <property type="match status" value="1"/>
</dbReference>
<dbReference type="AlphaFoldDB" id="C6BWI2"/>
<evidence type="ECO:0000313" key="6">
    <source>
        <dbReference type="Proteomes" id="UP000002601"/>
    </source>
</evidence>
<dbReference type="SUPFAM" id="SSF48008">
    <property type="entry name" value="GntR ligand-binding domain-like"/>
    <property type="match status" value="1"/>
</dbReference>
<dbReference type="Pfam" id="PF07729">
    <property type="entry name" value="FCD"/>
    <property type="match status" value="1"/>
</dbReference>
<dbReference type="InterPro" id="IPR000524">
    <property type="entry name" value="Tscrpt_reg_HTH_GntR"/>
</dbReference>
<dbReference type="RefSeq" id="WP_012765952.1">
    <property type="nucleotide sequence ID" value="NC_012881.1"/>
</dbReference>
<dbReference type="EMBL" id="CP001649">
    <property type="protein sequence ID" value="ACS78426.1"/>
    <property type="molecule type" value="Genomic_DNA"/>
</dbReference>
<dbReference type="PANTHER" id="PTHR43537:SF54">
    <property type="entry name" value="TRANSCRIPTIONAL REGULATOR, GNTR FAMILY"/>
    <property type="match status" value="1"/>
</dbReference>